<organism evidence="3 4">
    <name type="scientific">Streptomyces diacarni</name>
    <dbReference type="NCBI Taxonomy" id="2800381"/>
    <lineage>
        <taxon>Bacteria</taxon>
        <taxon>Bacillati</taxon>
        <taxon>Actinomycetota</taxon>
        <taxon>Actinomycetes</taxon>
        <taxon>Kitasatosporales</taxon>
        <taxon>Streptomycetaceae</taxon>
        <taxon>Streptomyces</taxon>
    </lineage>
</organism>
<protein>
    <recommendedName>
        <fullName evidence="5">Secreted protein</fullName>
    </recommendedName>
</protein>
<keyword evidence="2" id="KW-0472">Membrane</keyword>
<feature type="region of interest" description="Disordered" evidence="1">
    <location>
        <begin position="199"/>
        <end position="245"/>
    </location>
</feature>
<dbReference type="InterPro" id="IPR047703">
    <property type="entry name" value="SCO2322-like"/>
</dbReference>
<feature type="compositionally biased region" description="Basic and acidic residues" evidence="1">
    <location>
        <begin position="225"/>
        <end position="239"/>
    </location>
</feature>
<evidence type="ECO:0000256" key="1">
    <source>
        <dbReference type="SAM" id="MobiDB-lite"/>
    </source>
</evidence>
<dbReference type="EMBL" id="QOIN01000021">
    <property type="protein sequence ID" value="RCG29145.1"/>
    <property type="molecule type" value="Genomic_DNA"/>
</dbReference>
<reference evidence="3 4" key="1">
    <citation type="submission" date="2018-06" db="EMBL/GenBank/DDBJ databases">
        <title>Streptomyces reniochalinae sp. nov. and Streptomyces diacarnus sp. nov. from marine sponges.</title>
        <authorList>
            <person name="Li L."/>
        </authorList>
    </citation>
    <scope>NUCLEOTIDE SEQUENCE [LARGE SCALE GENOMIC DNA]</scope>
    <source>
        <strain evidence="3 4">LHW51701</strain>
    </source>
</reference>
<dbReference type="NCBIfam" id="NF040672">
    <property type="entry name" value="SCO2322_fam"/>
    <property type="match status" value="1"/>
</dbReference>
<dbReference type="CDD" id="cd12087">
    <property type="entry name" value="TM_EGFR-like"/>
    <property type="match status" value="1"/>
</dbReference>
<keyword evidence="4" id="KW-1185">Reference proteome</keyword>
<evidence type="ECO:0000313" key="3">
    <source>
        <dbReference type="EMBL" id="RCG29145.1"/>
    </source>
</evidence>
<sequence length="271" mass="27842">MKAGPPRSPGAGALARARPVRALLAAAVTVAALAAFAVAVFALPAPQAHAADSVRPAAGTGYRYWSFWQRDGSDSWAYATEGPATQRPDDGDTLGFRFALSEDSQQAAKPRGTTTFAAACEKTEPEDGSKRVAVRIDFGTRTDAPASEPEAPPAPRTRCALVPEKASAAEVLAEVASPLRYGSGSLLCAIDHYPAKGCGEQAGSDESSQNGDNGENGDDGQGGDRGTRSDEGSGNHADGEGMSSGLGVTAGVAAVAILGLAAFWQARRRRR</sequence>
<dbReference type="AlphaFoldDB" id="A0A367FHM0"/>
<dbReference type="RefSeq" id="WP_114019854.1">
    <property type="nucleotide sequence ID" value="NZ_QOIN01000021.1"/>
</dbReference>
<gene>
    <name evidence="3" type="ORF">DTL70_00790</name>
</gene>
<name>A0A367FHM0_9ACTN</name>
<keyword evidence="2" id="KW-0812">Transmembrane</keyword>
<dbReference type="Proteomes" id="UP000252914">
    <property type="component" value="Unassembled WGS sequence"/>
</dbReference>
<accession>A0A367FHM0</accession>
<keyword evidence="2" id="KW-1133">Transmembrane helix</keyword>
<feature type="transmembrane region" description="Helical" evidence="2">
    <location>
        <begin position="245"/>
        <end position="264"/>
    </location>
</feature>
<comment type="caution">
    <text evidence="3">The sequence shown here is derived from an EMBL/GenBank/DDBJ whole genome shotgun (WGS) entry which is preliminary data.</text>
</comment>
<proteinExistence type="predicted"/>
<evidence type="ECO:0000256" key="2">
    <source>
        <dbReference type="SAM" id="Phobius"/>
    </source>
</evidence>
<evidence type="ECO:0000313" key="4">
    <source>
        <dbReference type="Proteomes" id="UP000252914"/>
    </source>
</evidence>
<evidence type="ECO:0008006" key="5">
    <source>
        <dbReference type="Google" id="ProtNLM"/>
    </source>
</evidence>